<organism evidence="7 8">
    <name type="scientific">Tritrichomonas musculus</name>
    <dbReference type="NCBI Taxonomy" id="1915356"/>
    <lineage>
        <taxon>Eukaryota</taxon>
        <taxon>Metamonada</taxon>
        <taxon>Parabasalia</taxon>
        <taxon>Tritrichomonadida</taxon>
        <taxon>Tritrichomonadidae</taxon>
        <taxon>Tritrichomonas</taxon>
    </lineage>
</organism>
<protein>
    <submittedName>
        <fullName evidence="7">Uncharacterized protein</fullName>
    </submittedName>
</protein>
<keyword evidence="3" id="KW-0678">Repressor</keyword>
<evidence type="ECO:0000256" key="1">
    <source>
        <dbReference type="ARBA" id="ARBA00004123"/>
    </source>
</evidence>
<reference evidence="7 8" key="1">
    <citation type="submission" date="2024-04" db="EMBL/GenBank/DDBJ databases">
        <title>Tritrichomonas musculus Genome.</title>
        <authorList>
            <person name="Alves-Ferreira E."/>
            <person name="Grigg M."/>
            <person name="Lorenzi H."/>
            <person name="Galac M."/>
        </authorList>
    </citation>
    <scope>NUCLEOTIDE SEQUENCE [LARGE SCALE GENOMIC DNA]</scope>
    <source>
        <strain evidence="7 8">EAF2021</strain>
    </source>
</reference>
<comment type="caution">
    <text evidence="7">The sequence shown here is derived from an EMBL/GenBank/DDBJ whole genome shotgun (WGS) entry which is preliminary data.</text>
</comment>
<comment type="subcellular location">
    <subcellularLocation>
        <location evidence="1">Nucleus</location>
    </subcellularLocation>
</comment>
<dbReference type="Proteomes" id="UP001470230">
    <property type="component" value="Unassembled WGS sequence"/>
</dbReference>
<name>A0ABR2KRK1_9EUKA</name>
<evidence type="ECO:0000256" key="5">
    <source>
        <dbReference type="ARBA" id="ARBA00023163"/>
    </source>
</evidence>
<dbReference type="Pfam" id="PF04858">
    <property type="entry name" value="TH1"/>
    <property type="match status" value="1"/>
</dbReference>
<accession>A0ABR2KRK1</accession>
<proteinExistence type="inferred from homology"/>
<dbReference type="EMBL" id="JAPFFF010000003">
    <property type="protein sequence ID" value="KAK8893759.1"/>
    <property type="molecule type" value="Genomic_DNA"/>
</dbReference>
<evidence type="ECO:0000256" key="6">
    <source>
        <dbReference type="ARBA" id="ARBA00023242"/>
    </source>
</evidence>
<comment type="similarity">
    <text evidence="2">Belongs to the NELF-D family.</text>
</comment>
<dbReference type="PANTHER" id="PTHR12144">
    <property type="entry name" value="NEGATIVE ELONGATION FACTOR D"/>
    <property type="match status" value="1"/>
</dbReference>
<evidence type="ECO:0000313" key="8">
    <source>
        <dbReference type="Proteomes" id="UP001470230"/>
    </source>
</evidence>
<dbReference type="PANTHER" id="PTHR12144:SF0">
    <property type="entry name" value="NEGATIVE ELONGATION FACTOR C_D"/>
    <property type="match status" value="1"/>
</dbReference>
<keyword evidence="4" id="KW-0805">Transcription regulation</keyword>
<evidence type="ECO:0000256" key="2">
    <source>
        <dbReference type="ARBA" id="ARBA00005726"/>
    </source>
</evidence>
<sequence>MSDLNLQKPDALMNPEVLNHIDEYIQKGGDINSMISFLSSGYKGNFHIIDAFGFILQSLGVEFRDSFEKFLKEQIIQIFDPEITDQKFDIKNPPSWIESLSSNNFWISVISDLLKKYPTSSFLLYSYDIICQRSPQFVKMIPPCRVSYDSYCAVVSSHLPLIRGQYLSTSHNQKLLKTFLSMITADDLTISHTAFLLDRNQDISLINAIIDFLENRKSSQKTFLTLLMRLEGCDDNIIETLQGDKQLDFEIIMQLSMIGTNSSFLRDYVLRRMTKEIFNPKFDKDYRSLLIKSILILTNTTVDEELFLDGIQCFLNWGFNSSNEIALVLFCAKVKFCASAMIPIISKRILSSNPKFFADNPQPPTVEKLLLCEISYWHRDLIPRVYRIVEKGIESSSSRHDLDNNEIHSMLSELYEIIVYLFELGAYKNVLNLFTKKLADSDSDLKRKALIKILSKAFPPYSKEFLSHMLKCLTDPIVKPLFFPSRGIPALPVQISGLEVVFRFTDRVNKDEASSSDPKEVPIYDNLRTSARQTIEIARGHKQHTLTSFFR</sequence>
<keyword evidence="6" id="KW-0539">Nucleus</keyword>
<keyword evidence="8" id="KW-1185">Reference proteome</keyword>
<evidence type="ECO:0000256" key="4">
    <source>
        <dbReference type="ARBA" id="ARBA00023015"/>
    </source>
</evidence>
<keyword evidence="5" id="KW-0804">Transcription</keyword>
<gene>
    <name evidence="7" type="ORF">M9Y10_022188</name>
</gene>
<evidence type="ECO:0000313" key="7">
    <source>
        <dbReference type="EMBL" id="KAK8893759.1"/>
    </source>
</evidence>
<dbReference type="InterPro" id="IPR006942">
    <property type="entry name" value="TH1"/>
</dbReference>
<evidence type="ECO:0000256" key="3">
    <source>
        <dbReference type="ARBA" id="ARBA00022491"/>
    </source>
</evidence>